<name>A0A7S4GL66_9EUGL</name>
<reference evidence="3" key="1">
    <citation type="submission" date="2021-01" db="EMBL/GenBank/DDBJ databases">
        <authorList>
            <person name="Corre E."/>
            <person name="Pelletier E."/>
            <person name="Niang G."/>
            <person name="Scheremetjew M."/>
            <person name="Finn R."/>
            <person name="Kale V."/>
            <person name="Holt S."/>
            <person name="Cochrane G."/>
            <person name="Meng A."/>
            <person name="Brown T."/>
            <person name="Cohen L."/>
        </authorList>
    </citation>
    <scope>NUCLEOTIDE SEQUENCE</scope>
    <source>
        <strain evidence="3">CCMP1594</strain>
    </source>
</reference>
<evidence type="ECO:0000313" key="3">
    <source>
        <dbReference type="EMBL" id="CAE0840232.1"/>
    </source>
</evidence>
<feature type="compositionally biased region" description="Low complexity" evidence="2">
    <location>
        <begin position="275"/>
        <end position="289"/>
    </location>
</feature>
<dbReference type="EMBL" id="HBJA01149179">
    <property type="protein sequence ID" value="CAE0840232.1"/>
    <property type="molecule type" value="Transcribed_RNA"/>
</dbReference>
<feature type="region of interest" description="Disordered" evidence="2">
    <location>
        <begin position="265"/>
        <end position="326"/>
    </location>
</feature>
<accession>A0A7S4GL66</accession>
<keyword evidence="1" id="KW-0175">Coiled coil</keyword>
<evidence type="ECO:0000256" key="1">
    <source>
        <dbReference type="SAM" id="Coils"/>
    </source>
</evidence>
<gene>
    <name evidence="3" type="ORF">EGYM00163_LOCUS51247</name>
</gene>
<protein>
    <submittedName>
        <fullName evidence="3">Uncharacterized protein</fullName>
    </submittedName>
</protein>
<evidence type="ECO:0000256" key="2">
    <source>
        <dbReference type="SAM" id="MobiDB-lite"/>
    </source>
</evidence>
<feature type="compositionally biased region" description="Basic and acidic residues" evidence="2">
    <location>
        <begin position="294"/>
        <end position="303"/>
    </location>
</feature>
<dbReference type="AlphaFoldDB" id="A0A7S4GL66"/>
<organism evidence="3">
    <name type="scientific">Eutreptiella gymnastica</name>
    <dbReference type="NCBI Taxonomy" id="73025"/>
    <lineage>
        <taxon>Eukaryota</taxon>
        <taxon>Discoba</taxon>
        <taxon>Euglenozoa</taxon>
        <taxon>Euglenida</taxon>
        <taxon>Spirocuta</taxon>
        <taxon>Euglenophyceae</taxon>
        <taxon>Eutreptiales</taxon>
        <taxon>Eutreptiaceae</taxon>
        <taxon>Eutreptiella</taxon>
    </lineage>
</organism>
<feature type="region of interest" description="Disordered" evidence="2">
    <location>
        <begin position="50"/>
        <end position="76"/>
    </location>
</feature>
<proteinExistence type="predicted"/>
<feature type="coiled-coil region" evidence="1">
    <location>
        <begin position="129"/>
        <end position="233"/>
    </location>
</feature>
<sequence length="326" mass="36048">MSAKICDVQRLQADTSISQDSYDSLLTTTDDLLFHVQTLHSTLEEVVGQTTSPYAKRHATSSAEMDRSTAFNPNPGLGSLRTLMDALGEEKVRNGQLECQIIGLNGRIEQEKTAGLTIQEEAQRMWQQLEEQAERLNSWRSLLEQKDQAANLALTKAADTEAALQECGRRIAAAEDDLQKEARARQQVEVERDMLLLEVQDWKARYDALMAEKEAVEREREALRRDNANLLDESVWAQQQWQTIASGNPSAPEIDAEYERMAQAGMKAKPPQHIAAAGKAPVAGGAPPKTHAPQGDRRPEQDAKLVALATDILGTSQAPTDDPRLD</sequence>